<evidence type="ECO:0000313" key="3">
    <source>
        <dbReference type="EMBL" id="CAL4061627.1"/>
    </source>
</evidence>
<gene>
    <name evidence="3" type="ORF">MNOR_LOCUS2229</name>
</gene>
<dbReference type="InterPro" id="IPR000582">
    <property type="entry name" value="Acyl-CoA-binding_protein"/>
</dbReference>
<feature type="region of interest" description="Disordered" evidence="1">
    <location>
        <begin position="161"/>
        <end position="224"/>
    </location>
</feature>
<dbReference type="InterPro" id="IPR014352">
    <property type="entry name" value="FERM/acyl-CoA-bd_prot_sf"/>
</dbReference>
<evidence type="ECO:0000256" key="1">
    <source>
        <dbReference type="SAM" id="MobiDB-lite"/>
    </source>
</evidence>
<feature type="compositionally biased region" description="Basic and acidic residues" evidence="1">
    <location>
        <begin position="173"/>
        <end position="196"/>
    </location>
</feature>
<comment type="caution">
    <text evidence="3">The sequence shown here is derived from an EMBL/GenBank/DDBJ whole genome shotgun (WGS) entry which is preliminary data.</text>
</comment>
<dbReference type="InterPro" id="IPR035984">
    <property type="entry name" value="Acyl-CoA-binding_sf"/>
</dbReference>
<evidence type="ECO:0000259" key="2">
    <source>
        <dbReference type="Pfam" id="PF00887"/>
    </source>
</evidence>
<dbReference type="AlphaFoldDB" id="A0AAV2PM50"/>
<proteinExistence type="predicted"/>
<sequence>MKMAAILRCCIATAASSSQHALIGVSRSTTASQRLVLSLSTRCMSGIPPVSKTKERLMTLQKDLNDQTSVRTLALYKQLRFGTGIGNRPGMLDVVRHSRSDANKAVTDMSQEEESEQIVHKETYNVAEETPIKKYTHLLVKWARRLVRIVQTIYYSGCLPGRRGGGKSSTTMKKREERKEKGKETEEKGKKGEMKGTHFSSNGGEELDQNIPSSAPRSYMAFQI</sequence>
<dbReference type="Gene3D" id="1.20.80.10">
    <property type="match status" value="1"/>
</dbReference>
<keyword evidence="4" id="KW-1185">Reference proteome</keyword>
<accession>A0AAV2PM50</accession>
<dbReference type="Proteomes" id="UP001497623">
    <property type="component" value="Unassembled WGS sequence"/>
</dbReference>
<feature type="domain" description="ACB" evidence="2">
    <location>
        <begin position="58"/>
        <end position="113"/>
    </location>
</feature>
<name>A0AAV2PM50_MEGNR</name>
<evidence type="ECO:0000313" key="4">
    <source>
        <dbReference type="Proteomes" id="UP001497623"/>
    </source>
</evidence>
<protein>
    <recommendedName>
        <fullName evidence="2">ACB domain-containing protein</fullName>
    </recommendedName>
</protein>
<organism evidence="3 4">
    <name type="scientific">Meganyctiphanes norvegica</name>
    <name type="common">Northern krill</name>
    <name type="synonym">Thysanopoda norvegica</name>
    <dbReference type="NCBI Taxonomy" id="48144"/>
    <lineage>
        <taxon>Eukaryota</taxon>
        <taxon>Metazoa</taxon>
        <taxon>Ecdysozoa</taxon>
        <taxon>Arthropoda</taxon>
        <taxon>Crustacea</taxon>
        <taxon>Multicrustacea</taxon>
        <taxon>Malacostraca</taxon>
        <taxon>Eumalacostraca</taxon>
        <taxon>Eucarida</taxon>
        <taxon>Euphausiacea</taxon>
        <taxon>Euphausiidae</taxon>
        <taxon>Meganyctiphanes</taxon>
    </lineage>
</organism>
<dbReference type="GO" id="GO:0000062">
    <property type="term" value="F:fatty-acyl-CoA binding"/>
    <property type="evidence" value="ECO:0007669"/>
    <property type="project" value="InterPro"/>
</dbReference>
<dbReference type="EMBL" id="CAXKWB010000658">
    <property type="protein sequence ID" value="CAL4061627.1"/>
    <property type="molecule type" value="Genomic_DNA"/>
</dbReference>
<dbReference type="SUPFAM" id="SSF47027">
    <property type="entry name" value="Acyl-CoA binding protein"/>
    <property type="match status" value="1"/>
</dbReference>
<reference evidence="3 4" key="1">
    <citation type="submission" date="2024-05" db="EMBL/GenBank/DDBJ databases">
        <authorList>
            <person name="Wallberg A."/>
        </authorList>
    </citation>
    <scope>NUCLEOTIDE SEQUENCE [LARGE SCALE GENOMIC DNA]</scope>
</reference>
<dbReference type="Pfam" id="PF00887">
    <property type="entry name" value="ACBP"/>
    <property type="match status" value="1"/>
</dbReference>